<evidence type="ECO:0000313" key="2">
    <source>
        <dbReference type="EMBL" id="RHZ47691.1"/>
    </source>
</evidence>
<proteinExistence type="predicted"/>
<accession>A0A397G9P3</accession>
<feature type="compositionally biased region" description="Polar residues" evidence="1">
    <location>
        <begin position="36"/>
        <end position="56"/>
    </location>
</feature>
<protein>
    <recommendedName>
        <fullName evidence="4">BTB domain-containing protein</fullName>
    </recommendedName>
</protein>
<dbReference type="OrthoDB" id="5275938at2759"/>
<organism evidence="2 3">
    <name type="scientific">Aspergillus thermomutatus</name>
    <name type="common">Neosartorya pseudofischeri</name>
    <dbReference type="NCBI Taxonomy" id="41047"/>
    <lineage>
        <taxon>Eukaryota</taxon>
        <taxon>Fungi</taxon>
        <taxon>Dikarya</taxon>
        <taxon>Ascomycota</taxon>
        <taxon>Pezizomycotina</taxon>
        <taxon>Eurotiomycetes</taxon>
        <taxon>Eurotiomycetidae</taxon>
        <taxon>Eurotiales</taxon>
        <taxon>Aspergillaceae</taxon>
        <taxon>Aspergillus</taxon>
        <taxon>Aspergillus subgen. Fumigati</taxon>
    </lineage>
</organism>
<dbReference type="STRING" id="41047.A0A397G9P3"/>
<dbReference type="GeneID" id="38123458"/>
<comment type="caution">
    <text evidence="2">The sequence shown here is derived from an EMBL/GenBank/DDBJ whole genome shotgun (WGS) entry which is preliminary data.</text>
</comment>
<dbReference type="AlphaFoldDB" id="A0A397G9P3"/>
<dbReference type="RefSeq" id="XP_026611677.1">
    <property type="nucleotide sequence ID" value="XM_026755103.1"/>
</dbReference>
<keyword evidence="3" id="KW-1185">Reference proteome</keyword>
<evidence type="ECO:0008006" key="4">
    <source>
        <dbReference type="Google" id="ProtNLM"/>
    </source>
</evidence>
<evidence type="ECO:0000256" key="1">
    <source>
        <dbReference type="SAM" id="MobiDB-lite"/>
    </source>
</evidence>
<reference evidence="2" key="1">
    <citation type="submission" date="2018-08" db="EMBL/GenBank/DDBJ databases">
        <title>Draft genome sequence of azole-resistant Aspergillus thermomutatus (Neosartorya pseudofischeri) strain HMR AF 39, isolated from a human nasal aspirate.</title>
        <authorList>
            <person name="Parent-Michaud M."/>
            <person name="Dufresne P.J."/>
            <person name="Fournier E."/>
            <person name="Martineau C."/>
            <person name="Moreira S."/>
            <person name="Perkins V."/>
            <person name="De Repentigny L."/>
            <person name="Dufresne S.F."/>
        </authorList>
    </citation>
    <scope>NUCLEOTIDE SEQUENCE [LARGE SCALE GENOMIC DNA]</scope>
    <source>
        <strain evidence="2">HMR AF 39</strain>
    </source>
</reference>
<dbReference type="Proteomes" id="UP000215305">
    <property type="component" value="Unassembled WGS sequence"/>
</dbReference>
<evidence type="ECO:0000313" key="3">
    <source>
        <dbReference type="Proteomes" id="UP000215305"/>
    </source>
</evidence>
<gene>
    <name evidence="2" type="ORF">CDV56_101484</name>
</gene>
<sequence>MEPARYVIDPEGDVLLVINQPPSSSHPSWLKKEPQDSSVSTATSTSNRNDTADCTSSGDGLGGVEIRVSSRHLVLASRFFEEKLSSKDKILRSDEMVLVAMEVEDVDALLIVLNMMHCRTSKVPRLVGLRVLCKIAGLVYEYRCFEAVEVFSSIWIDNLKERLPWCFSEDLVRWIFISWVFHHELIFQETTLVAVRQSTGPIQCYGLPIPQPLLGEFFPISSQKAQSTDYQVMFGTDSIEQKRRNWVNSIIAWIYEEKERLLDDGECCELCDAMHIGWLSKQLHAHNLYPPPSHPFSGLSVKFLEDTLRVLPDPPCNQFHAHSKVCIEKSCAVLPGRTDLLWQLMEEETGLELTEFLA</sequence>
<dbReference type="VEuPathDB" id="FungiDB:CDV56_101484"/>
<name>A0A397G9P3_ASPTH</name>
<feature type="region of interest" description="Disordered" evidence="1">
    <location>
        <begin position="23"/>
        <end position="56"/>
    </location>
</feature>
<dbReference type="EMBL" id="NKHU02000215">
    <property type="protein sequence ID" value="RHZ47691.1"/>
    <property type="molecule type" value="Genomic_DNA"/>
</dbReference>